<accession>A0A553SRM3</accession>
<dbReference type="PANTHER" id="PTHR40032">
    <property type="entry name" value="EXPORTED PROTEIN-RELATED"/>
    <property type="match status" value="1"/>
</dbReference>
<proteinExistence type="predicted"/>
<dbReference type="PANTHER" id="PTHR40032:SF1">
    <property type="entry name" value="EXPORTED PROTEIN"/>
    <property type="match status" value="1"/>
</dbReference>
<dbReference type="AlphaFoldDB" id="A0A553SRM3"/>
<evidence type="ECO:0000259" key="1">
    <source>
        <dbReference type="Pfam" id="PF12671"/>
    </source>
</evidence>
<evidence type="ECO:0000313" key="3">
    <source>
        <dbReference type="Proteomes" id="UP000319837"/>
    </source>
</evidence>
<name>A0A553SRM3_NIACI</name>
<organism evidence="2 3">
    <name type="scientific">Niallia circulans</name>
    <name type="common">Bacillus circulans</name>
    <dbReference type="NCBI Taxonomy" id="1397"/>
    <lineage>
        <taxon>Bacteria</taxon>
        <taxon>Bacillati</taxon>
        <taxon>Bacillota</taxon>
        <taxon>Bacilli</taxon>
        <taxon>Bacillales</taxon>
        <taxon>Bacillaceae</taxon>
        <taxon>Niallia</taxon>
    </lineage>
</organism>
<evidence type="ECO:0000313" key="2">
    <source>
        <dbReference type="EMBL" id="TRZ39647.1"/>
    </source>
</evidence>
<feature type="domain" description="Putative amidase" evidence="1">
    <location>
        <begin position="172"/>
        <end position="336"/>
    </location>
</feature>
<sequence length="343" mass="39211">MNFFGGFRLIRKALGFLILFLLFGIGYKAHASEQTFSIDSFTVKQGEEALINYLKDKNLEYQVGSEDFINTVNRLAENSTEFEGYNYDLLSAYASIYSSEFEKNLVMSQNNETKSFFSLDNSLENMTIEEIRNENIKKNQEIEDKINNELPIDNSLPKMQAKAVTGSSSFSPTAAKNYMKTHWDTTTSERYNYYGGSGGDCTNYVSQVLYAGGMGMTGSFEGGYPNKRPTTKYWYSKLNKWGYIYNTTSWMRVTDFYSYWVGTKKHTVSKYSTAKSASKYANTGDVIQFYKNSTGTWYHTVVVYDRNGEKDTIRYSAHSDAHLHKSLSTVGDSSHDFRVIFFN</sequence>
<dbReference type="Pfam" id="PF12671">
    <property type="entry name" value="Amidase_6"/>
    <property type="match status" value="1"/>
</dbReference>
<dbReference type="InterPro" id="IPR024301">
    <property type="entry name" value="Amidase_6"/>
</dbReference>
<protein>
    <recommendedName>
        <fullName evidence="1">Putative amidase domain-containing protein</fullName>
    </recommendedName>
</protein>
<gene>
    <name evidence="2" type="ORF">CEQ21_01385</name>
</gene>
<reference evidence="3" key="1">
    <citation type="submission" date="2018-10" db="EMBL/GenBank/DDBJ databases">
        <title>FDA dAtabase for Regulatory Grade micrObial Sequences (FDA-ARGOS): Supporting development and validation of Infectious Disease Dx tests.</title>
        <authorList>
            <person name="Minogue T."/>
            <person name="Wolcott M."/>
            <person name="Wasieloski L."/>
            <person name="Aguilar W."/>
            <person name="Moore D."/>
            <person name="Tallon L."/>
            <person name="Sadzewicz L."/>
            <person name="Sengamalay N."/>
            <person name="Ott S."/>
            <person name="Godinez A."/>
            <person name="Nagaraj S."/>
            <person name="Vavikolanu K."/>
            <person name="Vyas G."/>
            <person name="Nadendla S."/>
            <person name="George J."/>
            <person name="Sichtig H."/>
        </authorList>
    </citation>
    <scope>NUCLEOTIDE SEQUENCE [LARGE SCALE GENOMIC DNA]</scope>
    <source>
        <strain evidence="3">FDAARGOS_343</strain>
    </source>
</reference>
<dbReference type="EMBL" id="RIBP01000001">
    <property type="protein sequence ID" value="TRZ39647.1"/>
    <property type="molecule type" value="Genomic_DNA"/>
</dbReference>
<dbReference type="Proteomes" id="UP000319837">
    <property type="component" value="Unassembled WGS sequence"/>
</dbReference>
<comment type="caution">
    <text evidence="2">The sequence shown here is derived from an EMBL/GenBank/DDBJ whole genome shotgun (WGS) entry which is preliminary data.</text>
</comment>